<evidence type="ECO:0000259" key="4">
    <source>
        <dbReference type="Pfam" id="PF04111"/>
    </source>
</evidence>
<feature type="region of interest" description="Disordered" evidence="3">
    <location>
        <begin position="118"/>
        <end position="184"/>
    </location>
</feature>
<sequence length="364" mass="41075">MFKRCLNPTDKMMVDEIYNEKDVQRLRDKLQQMKQKRQQLQALRSEVSKCQEKAQHRVDELYLERQHLVEELESIFKEKRAIHEFLELSDKWNVINDSVHIWHQGPFATIHNCRLGSEAPAISPHPPTEAMRHKQQQQRQSAPTTPPRGGWNLFGSSQVANDPSPPSGNRTASSSSDVSSNGNGDNSHVAAFSVPKVTWPEINAAWGHVVLLVQILAQRSQTTLPHTLQPMGATSKIYLNGDANSGILYSVHFEESSLWGRSNLRNFHIALNGVCDCLWQLAQSQTDKTVAVPHHMVYDKTQAYWKIGGVALVHLNQTSNNNNNQNGSPPNGNQAGVDFTRACKYLLTNLKWLVAYSVKHHAQR</sequence>
<dbReference type="GO" id="GO:0030674">
    <property type="term" value="F:protein-macromolecule adaptor activity"/>
    <property type="evidence" value="ECO:0007669"/>
    <property type="project" value="TreeGrafter"/>
</dbReference>
<dbReference type="InterPro" id="IPR007243">
    <property type="entry name" value="Atg6/Beclin"/>
</dbReference>
<gene>
    <name evidence="5" type="ORF">CYCCA115_LOCUS21003</name>
</gene>
<organism evidence="5 6">
    <name type="scientific">Cylindrotheca closterium</name>
    <dbReference type="NCBI Taxonomy" id="2856"/>
    <lineage>
        <taxon>Eukaryota</taxon>
        <taxon>Sar</taxon>
        <taxon>Stramenopiles</taxon>
        <taxon>Ochrophyta</taxon>
        <taxon>Bacillariophyta</taxon>
        <taxon>Bacillariophyceae</taxon>
        <taxon>Bacillariophycidae</taxon>
        <taxon>Bacillariales</taxon>
        <taxon>Bacillariaceae</taxon>
        <taxon>Cylindrotheca</taxon>
    </lineage>
</organism>
<keyword evidence="2" id="KW-0175">Coiled coil</keyword>
<evidence type="ECO:0000313" key="6">
    <source>
        <dbReference type="Proteomes" id="UP001295423"/>
    </source>
</evidence>
<comment type="caution">
    <text evidence="5">The sequence shown here is derived from an EMBL/GenBank/DDBJ whole genome shotgun (WGS) entry which is preliminary data.</text>
</comment>
<feature type="compositionally biased region" description="Low complexity" evidence="3">
    <location>
        <begin position="173"/>
        <end position="184"/>
    </location>
</feature>
<feature type="domain" description="Atg6 BARA" evidence="4">
    <location>
        <begin position="192"/>
        <end position="357"/>
    </location>
</feature>
<dbReference type="GO" id="GO:0000423">
    <property type="term" value="P:mitophagy"/>
    <property type="evidence" value="ECO:0007669"/>
    <property type="project" value="TreeGrafter"/>
</dbReference>
<dbReference type="GO" id="GO:0006995">
    <property type="term" value="P:cellular response to nitrogen starvation"/>
    <property type="evidence" value="ECO:0007669"/>
    <property type="project" value="TreeGrafter"/>
</dbReference>
<evidence type="ECO:0000256" key="1">
    <source>
        <dbReference type="ARBA" id="ARBA00005965"/>
    </source>
</evidence>
<evidence type="ECO:0000313" key="5">
    <source>
        <dbReference type="EMBL" id="CAJ1965211.1"/>
    </source>
</evidence>
<dbReference type="AlphaFoldDB" id="A0AAD2G771"/>
<name>A0AAD2G771_9STRA</name>
<protein>
    <recommendedName>
        <fullName evidence="4">Atg6 BARA domain-containing protein</fullName>
    </recommendedName>
</protein>
<dbReference type="GO" id="GO:0034271">
    <property type="term" value="C:phosphatidylinositol 3-kinase complex, class III, type I"/>
    <property type="evidence" value="ECO:0007669"/>
    <property type="project" value="TreeGrafter"/>
</dbReference>
<dbReference type="InterPro" id="IPR038274">
    <property type="entry name" value="Atg6/Beclin_C_sf"/>
</dbReference>
<dbReference type="GO" id="GO:0043548">
    <property type="term" value="F:phosphatidylinositol 3-kinase binding"/>
    <property type="evidence" value="ECO:0007669"/>
    <property type="project" value="TreeGrafter"/>
</dbReference>
<dbReference type="Proteomes" id="UP001295423">
    <property type="component" value="Unassembled WGS sequence"/>
</dbReference>
<feature type="compositionally biased region" description="Polar residues" evidence="3">
    <location>
        <begin position="154"/>
        <end position="172"/>
    </location>
</feature>
<keyword evidence="6" id="KW-1185">Reference proteome</keyword>
<feature type="coiled-coil region" evidence="2">
    <location>
        <begin position="23"/>
        <end position="71"/>
    </location>
</feature>
<dbReference type="EMBL" id="CAKOGP040002202">
    <property type="protein sequence ID" value="CAJ1965211.1"/>
    <property type="molecule type" value="Genomic_DNA"/>
</dbReference>
<dbReference type="GO" id="GO:0045324">
    <property type="term" value="P:late endosome to vacuole transport"/>
    <property type="evidence" value="ECO:0007669"/>
    <property type="project" value="TreeGrafter"/>
</dbReference>
<dbReference type="GO" id="GO:0000045">
    <property type="term" value="P:autophagosome assembly"/>
    <property type="evidence" value="ECO:0007669"/>
    <property type="project" value="TreeGrafter"/>
</dbReference>
<dbReference type="GO" id="GO:0034272">
    <property type="term" value="C:phosphatidylinositol 3-kinase complex, class III, type II"/>
    <property type="evidence" value="ECO:0007669"/>
    <property type="project" value="TreeGrafter"/>
</dbReference>
<dbReference type="PANTHER" id="PTHR12768">
    <property type="entry name" value="BECLIN 1"/>
    <property type="match status" value="1"/>
</dbReference>
<accession>A0AAD2G771</accession>
<proteinExistence type="inferred from homology"/>
<dbReference type="Gene3D" id="1.10.418.40">
    <property type="entry name" value="Autophagy protein 6/Beclin 1"/>
    <property type="match status" value="1"/>
</dbReference>
<comment type="similarity">
    <text evidence="1">Belongs to the beclin family.</text>
</comment>
<reference evidence="5" key="1">
    <citation type="submission" date="2023-08" db="EMBL/GenBank/DDBJ databases">
        <authorList>
            <person name="Audoor S."/>
            <person name="Bilcke G."/>
        </authorList>
    </citation>
    <scope>NUCLEOTIDE SEQUENCE</scope>
</reference>
<dbReference type="InterPro" id="IPR040455">
    <property type="entry name" value="Atg6_BARA"/>
</dbReference>
<dbReference type="Pfam" id="PF04111">
    <property type="entry name" value="APG6"/>
    <property type="match status" value="1"/>
</dbReference>
<dbReference type="GO" id="GO:0000407">
    <property type="term" value="C:phagophore assembly site"/>
    <property type="evidence" value="ECO:0007669"/>
    <property type="project" value="TreeGrafter"/>
</dbReference>
<dbReference type="PANTHER" id="PTHR12768:SF4">
    <property type="entry name" value="BECLIN-1"/>
    <property type="match status" value="1"/>
</dbReference>
<evidence type="ECO:0000256" key="3">
    <source>
        <dbReference type="SAM" id="MobiDB-lite"/>
    </source>
</evidence>
<evidence type="ECO:0000256" key="2">
    <source>
        <dbReference type="SAM" id="Coils"/>
    </source>
</evidence>